<dbReference type="PANTHER" id="PTHR40621">
    <property type="entry name" value="TRANSCRIPTION FACTOR KAPC-RELATED"/>
    <property type="match status" value="1"/>
</dbReference>
<evidence type="ECO:0000256" key="2">
    <source>
        <dbReference type="ARBA" id="ARBA00023242"/>
    </source>
</evidence>
<keyword evidence="6" id="KW-1185">Reference proteome</keyword>
<gene>
    <name evidence="5" type="ORF">BD289DRAFT_485206</name>
</gene>
<dbReference type="OrthoDB" id="2590011at2759"/>
<dbReference type="AlphaFoldDB" id="A0A2T2ZZH8"/>
<reference evidence="5 6" key="1">
    <citation type="journal article" date="2018" name="Mycol. Prog.">
        <title>Coniella lustricola, a new species from submerged detritus.</title>
        <authorList>
            <person name="Raudabaugh D.B."/>
            <person name="Iturriaga T."/>
            <person name="Carver A."/>
            <person name="Mondo S."/>
            <person name="Pangilinan J."/>
            <person name="Lipzen A."/>
            <person name="He G."/>
            <person name="Amirebrahimi M."/>
            <person name="Grigoriev I.V."/>
            <person name="Miller A.N."/>
        </authorList>
    </citation>
    <scope>NUCLEOTIDE SEQUENCE [LARGE SCALE GENOMIC DNA]</scope>
    <source>
        <strain evidence="5 6">B22-T-1</strain>
    </source>
</reference>
<dbReference type="SMART" id="SM00338">
    <property type="entry name" value="BRLZ"/>
    <property type="match status" value="1"/>
</dbReference>
<evidence type="ECO:0000313" key="6">
    <source>
        <dbReference type="Proteomes" id="UP000241462"/>
    </source>
</evidence>
<dbReference type="GO" id="GO:0001228">
    <property type="term" value="F:DNA-binding transcription activator activity, RNA polymerase II-specific"/>
    <property type="evidence" value="ECO:0007669"/>
    <property type="project" value="TreeGrafter"/>
</dbReference>
<evidence type="ECO:0000256" key="1">
    <source>
        <dbReference type="ARBA" id="ARBA00004123"/>
    </source>
</evidence>
<evidence type="ECO:0000259" key="4">
    <source>
        <dbReference type="SMART" id="SM00338"/>
    </source>
</evidence>
<dbReference type="InterPro" id="IPR046347">
    <property type="entry name" value="bZIP_sf"/>
</dbReference>
<sequence>MSNTTFRIFNPLAPKEDRVQKRRAQLRQAQHNYRERREKYLKDLEEDVSSSRAREARLLRQNKRLSNAVQALTGLLQERGGTVPPEYANLVQQETNTDSPPPVSPSVMSEATTAVSSSVSPTIPKRLPAADVDLDGLGVEFVLALERPCWRHIHGDPDKPDDPSGHTLTASSQVCAISSPSCDAAQASTGSTDQQQIPAAMLENLLKLSQMLNESDREVTPVQAWHYLRSQYQFGKLELESLLSLAQSCTDAVKCHGFGAVIDQNKFKKLASSVLQQRQQGSLPQTMEDEDT</sequence>
<evidence type="ECO:0000313" key="5">
    <source>
        <dbReference type="EMBL" id="PSR80099.1"/>
    </source>
</evidence>
<name>A0A2T2ZZH8_9PEZI</name>
<dbReference type="GO" id="GO:0000976">
    <property type="term" value="F:transcription cis-regulatory region binding"/>
    <property type="evidence" value="ECO:0007669"/>
    <property type="project" value="InterPro"/>
</dbReference>
<dbReference type="EMBL" id="KZ678543">
    <property type="protein sequence ID" value="PSR80099.1"/>
    <property type="molecule type" value="Genomic_DNA"/>
</dbReference>
<dbReference type="InParanoid" id="A0A2T2ZZH8"/>
<accession>A0A2T2ZZH8</accession>
<dbReference type="SUPFAM" id="SSF57959">
    <property type="entry name" value="Leucine zipper domain"/>
    <property type="match status" value="1"/>
</dbReference>
<dbReference type="PANTHER" id="PTHR40621:SF6">
    <property type="entry name" value="AP-1-LIKE TRANSCRIPTION FACTOR YAP1-RELATED"/>
    <property type="match status" value="1"/>
</dbReference>
<dbReference type="STRING" id="2025994.A0A2T2ZZH8"/>
<dbReference type="InterPro" id="IPR004827">
    <property type="entry name" value="bZIP"/>
</dbReference>
<dbReference type="CDD" id="cd14688">
    <property type="entry name" value="bZIP_YAP"/>
    <property type="match status" value="1"/>
</dbReference>
<protein>
    <recommendedName>
        <fullName evidence="4">BZIP domain-containing protein</fullName>
    </recommendedName>
</protein>
<organism evidence="5 6">
    <name type="scientific">Coniella lustricola</name>
    <dbReference type="NCBI Taxonomy" id="2025994"/>
    <lineage>
        <taxon>Eukaryota</taxon>
        <taxon>Fungi</taxon>
        <taxon>Dikarya</taxon>
        <taxon>Ascomycota</taxon>
        <taxon>Pezizomycotina</taxon>
        <taxon>Sordariomycetes</taxon>
        <taxon>Sordariomycetidae</taxon>
        <taxon>Diaporthales</taxon>
        <taxon>Schizoparmaceae</taxon>
        <taxon>Coniella</taxon>
    </lineage>
</organism>
<evidence type="ECO:0000256" key="3">
    <source>
        <dbReference type="SAM" id="MobiDB-lite"/>
    </source>
</evidence>
<dbReference type="InterPro" id="IPR050936">
    <property type="entry name" value="AP-1-like"/>
</dbReference>
<feature type="region of interest" description="Disordered" evidence="3">
    <location>
        <begin position="1"/>
        <end position="20"/>
    </location>
</feature>
<keyword evidence="2" id="KW-0539">Nucleus</keyword>
<dbReference type="GO" id="GO:0090575">
    <property type="term" value="C:RNA polymerase II transcription regulator complex"/>
    <property type="evidence" value="ECO:0007669"/>
    <property type="project" value="TreeGrafter"/>
</dbReference>
<proteinExistence type="predicted"/>
<dbReference type="Gene3D" id="1.20.5.170">
    <property type="match status" value="1"/>
</dbReference>
<dbReference type="Proteomes" id="UP000241462">
    <property type="component" value="Unassembled WGS sequence"/>
</dbReference>
<comment type="subcellular location">
    <subcellularLocation>
        <location evidence="1">Nucleus</location>
    </subcellularLocation>
</comment>
<feature type="domain" description="BZIP" evidence="4">
    <location>
        <begin position="14"/>
        <end position="78"/>
    </location>
</feature>